<feature type="compositionally biased region" description="Low complexity" evidence="1">
    <location>
        <begin position="17"/>
        <end position="35"/>
    </location>
</feature>
<feature type="compositionally biased region" description="Low complexity" evidence="1">
    <location>
        <begin position="48"/>
        <end position="60"/>
    </location>
</feature>
<keyword evidence="3" id="KW-1185">Reference proteome</keyword>
<protein>
    <submittedName>
        <fullName evidence="2">Uncharacterized protein</fullName>
    </submittedName>
</protein>
<feature type="compositionally biased region" description="Pro residues" evidence="1">
    <location>
        <begin position="36"/>
        <end position="47"/>
    </location>
</feature>
<dbReference type="HOGENOM" id="CLU_1389253_0_0_5"/>
<dbReference type="EMBL" id="AE006469">
    <property type="protein sequence ID" value="AAK64942.1"/>
    <property type="molecule type" value="Genomic_DNA"/>
</dbReference>
<accession>Q930B4</accession>
<evidence type="ECO:0000256" key="1">
    <source>
        <dbReference type="SAM" id="MobiDB-lite"/>
    </source>
</evidence>
<dbReference type="KEGG" id="sme:SMa0543"/>
<proteinExistence type="predicted"/>
<gene>
    <name evidence="2" type="ORF">SMa0543</name>
</gene>
<dbReference type="EnsemblBacteria" id="AAK64942">
    <property type="protein sequence ID" value="AAK64942"/>
    <property type="gene ID" value="SMa0543"/>
</dbReference>
<dbReference type="PIR" id="D95297">
    <property type="entry name" value="D95297"/>
</dbReference>
<feature type="compositionally biased region" description="Basic and acidic residues" evidence="1">
    <location>
        <begin position="69"/>
        <end position="89"/>
    </location>
</feature>
<dbReference type="AlphaFoldDB" id="Q930B4"/>
<evidence type="ECO:0000313" key="3">
    <source>
        <dbReference type="Proteomes" id="UP000001976"/>
    </source>
</evidence>
<organism evidence="2 3">
    <name type="scientific">Rhizobium meliloti (strain 1021)</name>
    <name type="common">Ensifer meliloti</name>
    <name type="synonym">Sinorhizobium meliloti</name>
    <dbReference type="NCBI Taxonomy" id="266834"/>
    <lineage>
        <taxon>Bacteria</taxon>
        <taxon>Pseudomonadati</taxon>
        <taxon>Pseudomonadota</taxon>
        <taxon>Alphaproteobacteria</taxon>
        <taxon>Hyphomicrobiales</taxon>
        <taxon>Rhizobiaceae</taxon>
        <taxon>Sinorhizobium/Ensifer group</taxon>
        <taxon>Sinorhizobium</taxon>
    </lineage>
</organism>
<geneLocation type="plasmid" evidence="2 3">
    <name>pSymA</name>
</geneLocation>
<feature type="compositionally biased region" description="Polar residues" evidence="1">
    <location>
        <begin position="102"/>
        <end position="118"/>
    </location>
</feature>
<evidence type="ECO:0000313" key="2">
    <source>
        <dbReference type="EMBL" id="AAK64942.1"/>
    </source>
</evidence>
<reference evidence="3" key="2">
    <citation type="journal article" date="2001" name="Science">
        <title>The composite genome of the legume symbiont Sinorhizobium meliloti.</title>
        <authorList>
            <person name="Galibert F."/>
            <person name="Finan T.M."/>
            <person name="Long S.R."/>
            <person name="Puehler A."/>
            <person name="Abola P."/>
            <person name="Ampe F."/>
            <person name="Barloy-Hubler F."/>
            <person name="Barnett M.J."/>
            <person name="Becker A."/>
            <person name="Boistard P."/>
            <person name="Bothe G."/>
            <person name="Boutry M."/>
            <person name="Bowser L."/>
            <person name="Buhrmester J."/>
            <person name="Cadieu E."/>
            <person name="Capela D."/>
            <person name="Chain P."/>
            <person name="Cowie A."/>
            <person name="Davis R.W."/>
            <person name="Dreano S."/>
            <person name="Federspiel N.A."/>
            <person name="Fisher R.F."/>
            <person name="Gloux S."/>
            <person name="Godrie T."/>
            <person name="Goffeau A."/>
            <person name="Golding B."/>
            <person name="Gouzy J."/>
            <person name="Gurjal M."/>
            <person name="Hernandez-Lucas I."/>
            <person name="Hong A."/>
            <person name="Huizar L."/>
            <person name="Hyman R.W."/>
            <person name="Jones T."/>
            <person name="Kahn D."/>
            <person name="Kahn M.L."/>
            <person name="Kalman S."/>
            <person name="Keating D.H."/>
            <person name="Kiss E."/>
            <person name="Komp C."/>
            <person name="Lelaure V."/>
            <person name="Masuy D."/>
            <person name="Palm C."/>
            <person name="Peck M.C."/>
            <person name="Pohl T.M."/>
            <person name="Portetelle D."/>
            <person name="Purnelle B."/>
            <person name="Ramsperger U."/>
            <person name="Surzycki R."/>
            <person name="Thebault P."/>
            <person name="Vandenbol M."/>
            <person name="Vorhoelter F.J."/>
            <person name="Weidner S."/>
            <person name="Wells D.H."/>
            <person name="Wong K."/>
            <person name="Yeh K.-C."/>
            <person name="Batut J."/>
        </authorList>
    </citation>
    <scope>NUCLEOTIDE SEQUENCE [LARGE SCALE GENOMIC DNA]</scope>
    <source>
        <strain evidence="3">1021</strain>
        <plasmid evidence="3">Plasmid pSymA</plasmid>
    </source>
</reference>
<dbReference type="Proteomes" id="UP000001976">
    <property type="component" value="Plasmid pSymA"/>
</dbReference>
<reference evidence="2 3" key="1">
    <citation type="journal article" date="2001" name="Proc. Natl. Acad. Sci. U.S.A.">
        <title>Nucleotide sequence and predicted functions of the entire Sinorhizobium meliloti pSymA megaplasmid.</title>
        <authorList>
            <person name="Barnett M.J."/>
            <person name="Fisher R.F."/>
            <person name="Jones T."/>
            <person name="Komp C."/>
            <person name="Abola A.P."/>
            <person name="Barloy-Hubler F."/>
            <person name="Bowser L."/>
            <person name="Capela D."/>
            <person name="Galibert F."/>
            <person name="Gouzy J."/>
            <person name="Gurjal M."/>
            <person name="Hong A."/>
            <person name="Huizar L."/>
            <person name="Hyman R.W."/>
            <person name="Kahn D."/>
            <person name="Kahn M.L."/>
            <person name="Kalman S."/>
            <person name="Keating D.H."/>
            <person name="Palm C."/>
            <person name="Peck M.C."/>
            <person name="Surzycki R."/>
            <person name="Wells D.H."/>
            <person name="Yeh K.-C."/>
            <person name="Davis R.W."/>
            <person name="Federspiel N.A."/>
            <person name="Long S.R."/>
        </authorList>
    </citation>
    <scope>NUCLEOTIDE SEQUENCE [LARGE SCALE GENOMIC DNA]</scope>
    <source>
        <strain evidence="2 3">1021</strain>
        <plasmid evidence="3">Plasmid pSymA</plasmid>
    </source>
</reference>
<feature type="region of interest" description="Disordered" evidence="1">
    <location>
        <begin position="1"/>
        <end position="137"/>
    </location>
</feature>
<sequence length="196" mass="21372">MVAVALLMPGTDEDATETATPPATTTEPTTPQPSTSAPPPTTEPAPTTPRRNHQPLSRPTRSPRSRLTHGSDRRSLLLDRRNVRDASRDRRARRPSRFGCQRRNNNVSSRACGSQMATQDKRGGNGRNAGNGSYLRRTSSTLSIESASTLTSRSISPARESIRVTNGTAPYLRGRFLSISPHQAAFDAVEDFPHNL</sequence>
<keyword evidence="2" id="KW-0614">Plasmid</keyword>
<name>Q930B4_RHIME</name>
<dbReference type="PATRIC" id="fig|266834.11.peg.299"/>